<evidence type="ECO:0000313" key="1">
    <source>
        <dbReference type="EMBL" id="VDM20554.1"/>
    </source>
</evidence>
<dbReference type="WBParaSite" id="TTAC_0000259601-mRNA-1">
    <property type="protein sequence ID" value="TTAC_0000259601-mRNA-1"/>
    <property type="gene ID" value="TTAC_0000259601"/>
</dbReference>
<reference evidence="3" key="1">
    <citation type="submission" date="2017-02" db="UniProtKB">
        <authorList>
            <consortium name="WormBaseParasite"/>
        </authorList>
    </citation>
    <scope>IDENTIFICATION</scope>
</reference>
<protein>
    <submittedName>
        <fullName evidence="3">DNA-directed DNA polymerase</fullName>
    </submittedName>
</protein>
<proteinExistence type="predicted"/>
<dbReference type="Proteomes" id="UP000274429">
    <property type="component" value="Unassembled WGS sequence"/>
</dbReference>
<dbReference type="AlphaFoldDB" id="A0A0R3WPA6"/>
<evidence type="ECO:0000313" key="3">
    <source>
        <dbReference type="WBParaSite" id="TTAC_0000259601-mRNA-1"/>
    </source>
</evidence>
<evidence type="ECO:0000313" key="2">
    <source>
        <dbReference type="Proteomes" id="UP000274429"/>
    </source>
</evidence>
<dbReference type="EMBL" id="UYWX01001239">
    <property type="protein sequence ID" value="VDM20554.1"/>
    <property type="molecule type" value="Genomic_DNA"/>
</dbReference>
<gene>
    <name evidence="1" type="ORF">TTAC_LOCUS2581</name>
</gene>
<reference evidence="1 2" key="2">
    <citation type="submission" date="2018-11" db="EMBL/GenBank/DDBJ databases">
        <authorList>
            <consortium name="Pathogen Informatics"/>
        </authorList>
    </citation>
    <scope>NUCLEOTIDE SEQUENCE [LARGE SCALE GENOMIC DNA]</scope>
</reference>
<keyword evidence="2" id="KW-1185">Reference proteome</keyword>
<dbReference type="STRING" id="6205.A0A0R3WPA6"/>
<name>A0A0R3WPA6_HYDTA</name>
<accession>A0A0R3WPA6</accession>
<organism evidence="3">
    <name type="scientific">Hydatigena taeniaeformis</name>
    <name type="common">Feline tapeworm</name>
    <name type="synonym">Taenia taeniaeformis</name>
    <dbReference type="NCBI Taxonomy" id="6205"/>
    <lineage>
        <taxon>Eukaryota</taxon>
        <taxon>Metazoa</taxon>
        <taxon>Spiralia</taxon>
        <taxon>Lophotrochozoa</taxon>
        <taxon>Platyhelminthes</taxon>
        <taxon>Cestoda</taxon>
        <taxon>Eucestoda</taxon>
        <taxon>Cyclophyllidea</taxon>
        <taxon>Taeniidae</taxon>
        <taxon>Hydatigera</taxon>
    </lineage>
</organism>
<sequence>MGFMQVGNNDVCFLTCRICEGRKTKEEVLQAQLAKYKSAYEMVAREARKLDIAIGKYLAQEAENIPGIFR</sequence>